<dbReference type="Proteomes" id="UP000054007">
    <property type="component" value="Unassembled WGS sequence"/>
</dbReference>
<protein>
    <submittedName>
        <fullName evidence="1">Uncharacterized protein</fullName>
    </submittedName>
</protein>
<dbReference type="EMBL" id="KN880552">
    <property type="protein sequence ID" value="KIY66508.1"/>
    <property type="molecule type" value="Genomic_DNA"/>
</dbReference>
<dbReference type="AlphaFoldDB" id="A0A0D7B7I5"/>
<reference evidence="1 2" key="1">
    <citation type="journal article" date="2015" name="Fungal Genet. Biol.">
        <title>Evolution of novel wood decay mechanisms in Agaricales revealed by the genome sequences of Fistulina hepatica and Cylindrobasidium torrendii.</title>
        <authorList>
            <person name="Floudas D."/>
            <person name="Held B.W."/>
            <person name="Riley R."/>
            <person name="Nagy L.G."/>
            <person name="Koehler G."/>
            <person name="Ransdell A.S."/>
            <person name="Younus H."/>
            <person name="Chow J."/>
            <person name="Chiniquy J."/>
            <person name="Lipzen A."/>
            <person name="Tritt A."/>
            <person name="Sun H."/>
            <person name="Haridas S."/>
            <person name="LaButti K."/>
            <person name="Ohm R.A."/>
            <person name="Kues U."/>
            <person name="Blanchette R.A."/>
            <person name="Grigoriev I.V."/>
            <person name="Minto R.E."/>
            <person name="Hibbett D.S."/>
        </authorList>
    </citation>
    <scope>NUCLEOTIDE SEQUENCE [LARGE SCALE GENOMIC DNA]</scope>
    <source>
        <strain evidence="1 2">FP15055 ss-10</strain>
    </source>
</reference>
<sequence length="90" mass="10518">MVKKCQELVHLDDDRMLMPYVICSNPHRLLGRIPRLSPATWQAMVFELGLFKLLSPEDLRNAIHFGEVDEQAYTDFVYWTIRHSDCKGPN</sequence>
<evidence type="ECO:0000313" key="1">
    <source>
        <dbReference type="EMBL" id="KIY66508.1"/>
    </source>
</evidence>
<organism evidence="1 2">
    <name type="scientific">Cylindrobasidium torrendii FP15055 ss-10</name>
    <dbReference type="NCBI Taxonomy" id="1314674"/>
    <lineage>
        <taxon>Eukaryota</taxon>
        <taxon>Fungi</taxon>
        <taxon>Dikarya</taxon>
        <taxon>Basidiomycota</taxon>
        <taxon>Agaricomycotina</taxon>
        <taxon>Agaricomycetes</taxon>
        <taxon>Agaricomycetidae</taxon>
        <taxon>Agaricales</taxon>
        <taxon>Marasmiineae</taxon>
        <taxon>Physalacriaceae</taxon>
        <taxon>Cylindrobasidium</taxon>
    </lineage>
</organism>
<name>A0A0D7B7I5_9AGAR</name>
<accession>A0A0D7B7I5</accession>
<gene>
    <name evidence="1" type="ORF">CYLTODRAFT_31360</name>
</gene>
<evidence type="ECO:0000313" key="2">
    <source>
        <dbReference type="Proteomes" id="UP000054007"/>
    </source>
</evidence>
<keyword evidence="2" id="KW-1185">Reference proteome</keyword>
<proteinExistence type="predicted"/>